<reference evidence="6 7" key="1">
    <citation type="submission" date="2019-04" db="EMBL/GenBank/DDBJ databases">
        <title>Genome sequence of Pelagicola litoralis CL-ES2.</title>
        <authorList>
            <person name="Cao J."/>
        </authorList>
    </citation>
    <scope>NUCLEOTIDE SEQUENCE [LARGE SCALE GENOMIC DNA]</scope>
    <source>
        <strain evidence="6 7">CL-ES2</strain>
    </source>
</reference>
<accession>A0A4U7N8A8</accession>
<evidence type="ECO:0000313" key="7">
    <source>
        <dbReference type="Proteomes" id="UP000306575"/>
    </source>
</evidence>
<feature type="domain" description="ABC transporter" evidence="5">
    <location>
        <begin position="2"/>
        <end position="220"/>
    </location>
</feature>
<dbReference type="AlphaFoldDB" id="A0A4U7N8A8"/>
<dbReference type="Proteomes" id="UP000306575">
    <property type="component" value="Unassembled WGS sequence"/>
</dbReference>
<dbReference type="SUPFAM" id="SSF52540">
    <property type="entry name" value="P-loop containing nucleoside triphosphate hydrolases"/>
    <property type="match status" value="1"/>
</dbReference>
<dbReference type="InterPro" id="IPR017871">
    <property type="entry name" value="ABC_transporter-like_CS"/>
</dbReference>
<organism evidence="6 7">
    <name type="scientific">Shimia litoralis</name>
    <dbReference type="NCBI Taxonomy" id="420403"/>
    <lineage>
        <taxon>Bacteria</taxon>
        <taxon>Pseudomonadati</taxon>
        <taxon>Pseudomonadota</taxon>
        <taxon>Alphaproteobacteria</taxon>
        <taxon>Rhodobacterales</taxon>
        <taxon>Roseobacteraceae</taxon>
    </lineage>
</organism>
<dbReference type="GO" id="GO:0005524">
    <property type="term" value="F:ATP binding"/>
    <property type="evidence" value="ECO:0007669"/>
    <property type="project" value="UniProtKB-KW"/>
</dbReference>
<keyword evidence="2" id="KW-0813">Transport</keyword>
<dbReference type="EMBL" id="SULI01000002">
    <property type="protein sequence ID" value="TKZ22170.1"/>
    <property type="molecule type" value="Genomic_DNA"/>
</dbReference>
<dbReference type="GO" id="GO:0043190">
    <property type="term" value="C:ATP-binding cassette (ABC) transporter complex"/>
    <property type="evidence" value="ECO:0007669"/>
    <property type="project" value="TreeGrafter"/>
</dbReference>
<dbReference type="PROSITE" id="PS00211">
    <property type="entry name" value="ABC_TRANSPORTER_1"/>
    <property type="match status" value="1"/>
</dbReference>
<dbReference type="InterPro" id="IPR003439">
    <property type="entry name" value="ABC_transporter-like_ATP-bd"/>
</dbReference>
<evidence type="ECO:0000313" key="6">
    <source>
        <dbReference type="EMBL" id="TKZ22170.1"/>
    </source>
</evidence>
<dbReference type="InterPro" id="IPR015856">
    <property type="entry name" value="ABC_transpr_CbiO/EcfA_su"/>
</dbReference>
<dbReference type="InterPro" id="IPR027417">
    <property type="entry name" value="P-loop_NTPase"/>
</dbReference>
<dbReference type="PANTHER" id="PTHR43553:SF24">
    <property type="entry name" value="ENERGY-COUPLING FACTOR TRANSPORTER ATP-BINDING PROTEIN ECFA1"/>
    <property type="match status" value="1"/>
</dbReference>
<dbReference type="SMART" id="SM00382">
    <property type="entry name" value="AAA"/>
    <property type="match status" value="1"/>
</dbReference>
<keyword evidence="4 6" id="KW-0067">ATP-binding</keyword>
<dbReference type="GO" id="GO:0042626">
    <property type="term" value="F:ATPase-coupled transmembrane transporter activity"/>
    <property type="evidence" value="ECO:0007669"/>
    <property type="project" value="TreeGrafter"/>
</dbReference>
<dbReference type="PANTHER" id="PTHR43553">
    <property type="entry name" value="HEAVY METAL TRANSPORTER"/>
    <property type="match status" value="1"/>
</dbReference>
<evidence type="ECO:0000256" key="2">
    <source>
        <dbReference type="ARBA" id="ARBA00022448"/>
    </source>
</evidence>
<protein>
    <submittedName>
        <fullName evidence="6">ATP-binding cassette domain-containing protein</fullName>
    </submittedName>
</protein>
<dbReference type="InterPro" id="IPR003593">
    <property type="entry name" value="AAA+_ATPase"/>
</dbReference>
<evidence type="ECO:0000256" key="1">
    <source>
        <dbReference type="ARBA" id="ARBA00005417"/>
    </source>
</evidence>
<dbReference type="OrthoDB" id="9782163at2"/>
<dbReference type="GO" id="GO:0016887">
    <property type="term" value="F:ATP hydrolysis activity"/>
    <property type="evidence" value="ECO:0007669"/>
    <property type="project" value="InterPro"/>
</dbReference>
<evidence type="ECO:0000259" key="5">
    <source>
        <dbReference type="PROSITE" id="PS50893"/>
    </source>
</evidence>
<keyword evidence="3" id="KW-0547">Nucleotide-binding</keyword>
<dbReference type="CDD" id="cd03225">
    <property type="entry name" value="ABC_cobalt_CbiO_domain1"/>
    <property type="match status" value="1"/>
</dbReference>
<sequence length="224" mass="25004">MIDIQNVTLAYADRVILRDISLELSERRIAIIGANGSGKSSFARLLNGLVMPTKGDVLVDGLNTRTHGKDVRQKVGFVFQNPDNQIVFPVVEEDLAFGMKNLKFSKEDIAQKTTDILSRYNMLDMREHPAHLLSGGQKQLLAISGVLVMEPTYVVLDEPTTLLDLRNKRRITHAINALEQTVILASHDLDLLTDFDRVIVFDDGRIAIDDVPSVAIPHYIKLMS</sequence>
<evidence type="ECO:0000256" key="4">
    <source>
        <dbReference type="ARBA" id="ARBA00022840"/>
    </source>
</evidence>
<dbReference type="Pfam" id="PF00005">
    <property type="entry name" value="ABC_tran"/>
    <property type="match status" value="1"/>
</dbReference>
<proteinExistence type="inferred from homology"/>
<comment type="similarity">
    <text evidence="1">Belongs to the ABC transporter superfamily.</text>
</comment>
<comment type="caution">
    <text evidence="6">The sequence shown here is derived from an EMBL/GenBank/DDBJ whole genome shotgun (WGS) entry which is preliminary data.</text>
</comment>
<dbReference type="PROSITE" id="PS50893">
    <property type="entry name" value="ABC_TRANSPORTER_2"/>
    <property type="match status" value="1"/>
</dbReference>
<dbReference type="Gene3D" id="3.40.50.300">
    <property type="entry name" value="P-loop containing nucleotide triphosphate hydrolases"/>
    <property type="match status" value="1"/>
</dbReference>
<gene>
    <name evidence="6" type="ORF">FAP39_02940</name>
</gene>
<dbReference type="InterPro" id="IPR050095">
    <property type="entry name" value="ECF_ABC_transporter_ATP-bd"/>
</dbReference>
<dbReference type="RefSeq" id="WP_138014882.1">
    <property type="nucleotide sequence ID" value="NZ_SULI01000002.1"/>
</dbReference>
<evidence type="ECO:0000256" key="3">
    <source>
        <dbReference type="ARBA" id="ARBA00022741"/>
    </source>
</evidence>
<name>A0A4U7N8A8_9RHOB</name>
<keyword evidence="7" id="KW-1185">Reference proteome</keyword>